<dbReference type="Gene3D" id="1.10.10.10">
    <property type="entry name" value="Winged helix-like DNA-binding domain superfamily/Winged helix DNA-binding domain"/>
    <property type="match status" value="1"/>
</dbReference>
<dbReference type="Gene3D" id="1.10.1740.10">
    <property type="match status" value="1"/>
</dbReference>
<keyword evidence="9" id="KW-1185">Reference proteome</keyword>
<evidence type="ECO:0000313" key="9">
    <source>
        <dbReference type="Proteomes" id="UP000295444"/>
    </source>
</evidence>
<reference evidence="8 9" key="1">
    <citation type="submission" date="2019-03" db="EMBL/GenBank/DDBJ databases">
        <title>Genomic Encyclopedia of Type Strains, Phase IV (KMG-IV): sequencing the most valuable type-strain genomes for metagenomic binning, comparative biology and taxonomic classification.</title>
        <authorList>
            <person name="Goeker M."/>
        </authorList>
    </citation>
    <scope>NUCLEOTIDE SEQUENCE [LARGE SCALE GENOMIC DNA]</scope>
    <source>
        <strain evidence="8 9">DSM 45361</strain>
    </source>
</reference>
<dbReference type="Pfam" id="PF08281">
    <property type="entry name" value="Sigma70_r4_2"/>
    <property type="match status" value="1"/>
</dbReference>
<evidence type="ECO:0000256" key="1">
    <source>
        <dbReference type="ARBA" id="ARBA00010641"/>
    </source>
</evidence>
<proteinExistence type="inferred from homology"/>
<accession>A0A4R6SP46</accession>
<dbReference type="SUPFAM" id="SSF88659">
    <property type="entry name" value="Sigma3 and sigma4 domains of RNA polymerase sigma factors"/>
    <property type="match status" value="1"/>
</dbReference>
<dbReference type="AlphaFoldDB" id="A0A4R6SP46"/>
<evidence type="ECO:0000256" key="2">
    <source>
        <dbReference type="ARBA" id="ARBA00023015"/>
    </source>
</evidence>
<evidence type="ECO:0000259" key="6">
    <source>
        <dbReference type="Pfam" id="PF08281"/>
    </source>
</evidence>
<dbReference type="GO" id="GO:0006352">
    <property type="term" value="P:DNA-templated transcription initiation"/>
    <property type="evidence" value="ECO:0007669"/>
    <property type="project" value="InterPro"/>
</dbReference>
<dbReference type="InterPro" id="IPR011990">
    <property type="entry name" value="TPR-like_helical_dom_sf"/>
</dbReference>
<dbReference type="OrthoDB" id="9780299at2"/>
<keyword evidence="4" id="KW-0804">Transcription</keyword>
<evidence type="ECO:0000259" key="5">
    <source>
        <dbReference type="Pfam" id="PF04542"/>
    </source>
</evidence>
<dbReference type="SUPFAM" id="SSF88946">
    <property type="entry name" value="Sigma2 domain of RNA polymerase sigma factors"/>
    <property type="match status" value="1"/>
</dbReference>
<protein>
    <submittedName>
        <fullName evidence="8">RNA polymerase ECF family sigma subunit</fullName>
    </submittedName>
</protein>
<comment type="similarity">
    <text evidence="1">Belongs to the sigma-70 factor family. ECF subfamily.</text>
</comment>
<feature type="domain" description="DUF6596" evidence="7">
    <location>
        <begin position="188"/>
        <end position="288"/>
    </location>
</feature>
<dbReference type="GO" id="GO:0016987">
    <property type="term" value="F:sigma factor activity"/>
    <property type="evidence" value="ECO:0007669"/>
    <property type="project" value="UniProtKB-KW"/>
</dbReference>
<dbReference type="Pfam" id="PF04542">
    <property type="entry name" value="Sigma70_r2"/>
    <property type="match status" value="1"/>
</dbReference>
<dbReference type="Pfam" id="PF20239">
    <property type="entry name" value="DUF6596"/>
    <property type="match status" value="1"/>
</dbReference>
<feature type="domain" description="RNA polymerase sigma-70 region 2" evidence="5">
    <location>
        <begin position="27"/>
        <end position="86"/>
    </location>
</feature>
<gene>
    <name evidence="8" type="ORF">EV186_1011330</name>
</gene>
<dbReference type="InterPro" id="IPR014284">
    <property type="entry name" value="RNA_pol_sigma-70_dom"/>
</dbReference>
<keyword evidence="3" id="KW-0731">Sigma factor</keyword>
<dbReference type="InterPro" id="IPR036388">
    <property type="entry name" value="WH-like_DNA-bd_sf"/>
</dbReference>
<dbReference type="InterPro" id="IPR013249">
    <property type="entry name" value="RNA_pol_sigma70_r4_t2"/>
</dbReference>
<name>A0A4R6SP46_LABRH</name>
<dbReference type="Proteomes" id="UP000295444">
    <property type="component" value="Unassembled WGS sequence"/>
</dbReference>
<dbReference type="InterPro" id="IPR046531">
    <property type="entry name" value="DUF6596"/>
</dbReference>
<dbReference type="GO" id="GO:0003677">
    <property type="term" value="F:DNA binding"/>
    <property type="evidence" value="ECO:0007669"/>
    <property type="project" value="InterPro"/>
</dbReference>
<evidence type="ECO:0000256" key="3">
    <source>
        <dbReference type="ARBA" id="ARBA00023082"/>
    </source>
</evidence>
<dbReference type="RefSeq" id="WP_133848124.1">
    <property type="nucleotide sequence ID" value="NZ_SNXZ01000001.1"/>
</dbReference>
<dbReference type="PANTHER" id="PTHR47756:SF2">
    <property type="entry name" value="BLL6612 PROTEIN"/>
    <property type="match status" value="1"/>
</dbReference>
<dbReference type="Gene3D" id="1.25.40.10">
    <property type="entry name" value="Tetratricopeptide repeat domain"/>
    <property type="match status" value="1"/>
</dbReference>
<dbReference type="EMBL" id="SNXZ01000001">
    <property type="protein sequence ID" value="TDQ05360.1"/>
    <property type="molecule type" value="Genomic_DNA"/>
</dbReference>
<dbReference type="InterPro" id="IPR007627">
    <property type="entry name" value="RNA_pol_sigma70_r2"/>
</dbReference>
<evidence type="ECO:0000256" key="4">
    <source>
        <dbReference type="ARBA" id="ARBA00023163"/>
    </source>
</evidence>
<comment type="caution">
    <text evidence="8">The sequence shown here is derived from an EMBL/GenBank/DDBJ whole genome shotgun (WGS) entry which is preliminary data.</text>
</comment>
<feature type="domain" description="RNA polymerase sigma factor 70 region 4 type 2" evidence="6">
    <location>
        <begin position="119"/>
        <end position="170"/>
    </location>
</feature>
<dbReference type="PANTHER" id="PTHR47756">
    <property type="entry name" value="BLL6612 PROTEIN-RELATED"/>
    <property type="match status" value="1"/>
</dbReference>
<dbReference type="NCBIfam" id="TIGR02937">
    <property type="entry name" value="sigma70-ECF"/>
    <property type="match status" value="1"/>
</dbReference>
<organism evidence="8 9">
    <name type="scientific">Labedaea rhizosphaerae</name>
    <dbReference type="NCBI Taxonomy" id="598644"/>
    <lineage>
        <taxon>Bacteria</taxon>
        <taxon>Bacillati</taxon>
        <taxon>Actinomycetota</taxon>
        <taxon>Actinomycetes</taxon>
        <taxon>Pseudonocardiales</taxon>
        <taxon>Pseudonocardiaceae</taxon>
        <taxon>Labedaea</taxon>
    </lineage>
</organism>
<dbReference type="InterPro" id="IPR013325">
    <property type="entry name" value="RNA_pol_sigma_r2"/>
</dbReference>
<evidence type="ECO:0000313" key="8">
    <source>
        <dbReference type="EMBL" id="TDQ05360.1"/>
    </source>
</evidence>
<evidence type="ECO:0000259" key="7">
    <source>
        <dbReference type="Pfam" id="PF20239"/>
    </source>
</evidence>
<dbReference type="InterPro" id="IPR013324">
    <property type="entry name" value="RNA_pol_sigma_r3/r4-like"/>
</dbReference>
<sequence length="418" mass="46026">MTDADRSEDQADAAQQALAAVYRTEWGRIVSTLIRVTGDWDLAEECAQDAVAKALERWPLDGVPRNPAAWLTTTARNRAMDRLRRGANEQAKLREVAMLDVPDPETEHFEVQDDRLRLIFTCCHPALPFEARVALTLRTLAGLTTGEIARAFLTSESTMAQRLVRAKRKIRNAGIPYRVPPAHLLPERTSAVFAVLYLLFNEGYRASAGADLIRRSLSAEAIRLARALVELMPDEPEAVGLLALMLLHDARRESRVDDAGELVTLDEQDRSRWDQAEIAEGVALLEGALRRRSPGAYQVQAAIAACHATARTAEETDWPQIAGLYGTLVQLVPSAVVRLNRAVAVAMADGPAAGLSLVDEIGDELAEYVLLPATRGELLHRLGRDDEAAVEFRKARELASTDAERRHLERKLAALSVE</sequence>
<keyword evidence="2" id="KW-0805">Transcription regulation</keyword>